<dbReference type="InParanoid" id="A0A401G5A5"/>
<evidence type="ECO:0000313" key="3">
    <source>
        <dbReference type="Proteomes" id="UP000287166"/>
    </source>
</evidence>
<protein>
    <submittedName>
        <fullName evidence="2">Uncharacterized protein</fullName>
    </submittedName>
</protein>
<dbReference type="OrthoDB" id="2131339at2759"/>
<dbReference type="RefSeq" id="XP_027608258.1">
    <property type="nucleotide sequence ID" value="XM_027752457.1"/>
</dbReference>
<proteinExistence type="predicted"/>
<accession>A0A401G5A5</accession>
<evidence type="ECO:0000256" key="1">
    <source>
        <dbReference type="SAM" id="MobiDB-lite"/>
    </source>
</evidence>
<keyword evidence="3" id="KW-1185">Reference proteome</keyword>
<gene>
    <name evidence="2" type="ORF">SCP_0102180</name>
</gene>
<dbReference type="Proteomes" id="UP000287166">
    <property type="component" value="Unassembled WGS sequence"/>
</dbReference>
<dbReference type="EMBL" id="BFAD01000001">
    <property type="protein sequence ID" value="GBE77345.1"/>
    <property type="molecule type" value="Genomic_DNA"/>
</dbReference>
<feature type="compositionally biased region" description="Basic residues" evidence="1">
    <location>
        <begin position="30"/>
        <end position="43"/>
    </location>
</feature>
<comment type="caution">
    <text evidence="2">The sequence shown here is derived from an EMBL/GenBank/DDBJ whole genome shotgun (WGS) entry which is preliminary data.</text>
</comment>
<feature type="compositionally biased region" description="Basic and acidic residues" evidence="1">
    <location>
        <begin position="48"/>
        <end position="63"/>
    </location>
</feature>
<feature type="compositionally biased region" description="Basic and acidic residues" evidence="1">
    <location>
        <begin position="94"/>
        <end position="117"/>
    </location>
</feature>
<feature type="compositionally biased region" description="Basic and acidic residues" evidence="1">
    <location>
        <begin position="12"/>
        <end position="29"/>
    </location>
</feature>
<reference evidence="2 3" key="1">
    <citation type="journal article" date="2018" name="Sci. Rep.">
        <title>Genome sequence of the cauliflower mushroom Sparassis crispa (Hanabiratake) and its association with beneficial usage.</title>
        <authorList>
            <person name="Kiyama R."/>
            <person name="Furutani Y."/>
            <person name="Kawaguchi K."/>
            <person name="Nakanishi T."/>
        </authorList>
    </citation>
    <scope>NUCLEOTIDE SEQUENCE [LARGE SCALE GENOMIC DNA]</scope>
</reference>
<organism evidence="2 3">
    <name type="scientific">Sparassis crispa</name>
    <dbReference type="NCBI Taxonomy" id="139825"/>
    <lineage>
        <taxon>Eukaryota</taxon>
        <taxon>Fungi</taxon>
        <taxon>Dikarya</taxon>
        <taxon>Basidiomycota</taxon>
        <taxon>Agaricomycotina</taxon>
        <taxon>Agaricomycetes</taxon>
        <taxon>Polyporales</taxon>
        <taxon>Sparassidaceae</taxon>
        <taxon>Sparassis</taxon>
    </lineage>
</organism>
<feature type="region of interest" description="Disordered" evidence="1">
    <location>
        <begin position="1"/>
        <end position="123"/>
    </location>
</feature>
<sequence length="123" mass="13802">MRKVVRCNSRHLAQEDHLKDTKTPEELHTLRHGVRIRSQKRKTPTQATKEERSNNVDSERINDLLDSENTCHGSSKRMLPGENDAGDTSGDVSDGEKQDGSDKDEGSERPEKSKTVDESAESE</sequence>
<dbReference type="AlphaFoldDB" id="A0A401G5A5"/>
<name>A0A401G5A5_9APHY</name>
<dbReference type="GeneID" id="38774262"/>
<evidence type="ECO:0000313" key="2">
    <source>
        <dbReference type="EMBL" id="GBE77345.1"/>
    </source>
</evidence>